<keyword evidence="5 7" id="KW-0472">Membrane</keyword>
<dbReference type="RefSeq" id="WP_156704189.1">
    <property type="nucleotide sequence ID" value="NZ_CACRUX010000017.1"/>
</dbReference>
<evidence type="ECO:0000313" key="8">
    <source>
        <dbReference type="EMBL" id="VYT81251.1"/>
    </source>
</evidence>
<dbReference type="CDD" id="cd07984">
    <property type="entry name" value="LPLAT_LABLAT-like"/>
    <property type="match status" value="1"/>
</dbReference>
<evidence type="ECO:0000256" key="3">
    <source>
        <dbReference type="ARBA" id="ARBA00022519"/>
    </source>
</evidence>
<dbReference type="EC" id="2.3.1.-" evidence="8"/>
<evidence type="ECO:0000256" key="1">
    <source>
        <dbReference type="ARBA" id="ARBA00004533"/>
    </source>
</evidence>
<sequence>MSNEWQYKLLKGLSALTCKLSYRTILCIGAGLGPLYSLFAKKQIKRGIYNVMKGMNVSEKEAEQILCELFKNLGRSALEILYMPNLTKEFIAEHVEMHGMEYLDKALAEKRGVVILTAHVGNWEWMGAALAASGYPSTTIVKKQPNAQVTRLLNEYREMVGLEVFARGGSEMIRAVKAMKQKKLLGFLADQDGYIQGLPVEFLGQESSAVTGPATFAQKFKAPVVPVFTHRKPDGVGHVVEILPPLYYEDTGNEEEDIYRLTEATVRVTEDFIRQHPTEWLWFQHRWNTKLNEIVDIEAKLKVRDAVHAKK</sequence>
<keyword evidence="2" id="KW-1003">Cell membrane</keyword>
<evidence type="ECO:0000256" key="7">
    <source>
        <dbReference type="SAM" id="Phobius"/>
    </source>
</evidence>
<dbReference type="EMBL" id="CACRUX010000017">
    <property type="protein sequence ID" value="VYT81251.1"/>
    <property type="molecule type" value="Genomic_DNA"/>
</dbReference>
<name>A0A6N2ZPC1_9FIRM</name>
<protein>
    <submittedName>
        <fullName evidence="8">Phosphatidylinositol mannoside acyltransferase</fullName>
        <ecNumber evidence="8">2.3.1.-</ecNumber>
    </submittedName>
</protein>
<keyword evidence="7" id="KW-1133">Transmembrane helix</keyword>
<dbReference type="AlphaFoldDB" id="A0A6N2ZPC1"/>
<accession>A0A6N2ZPC1</accession>
<keyword evidence="7" id="KW-0812">Transmembrane</keyword>
<keyword evidence="4 8" id="KW-0808">Transferase</keyword>
<comment type="subcellular location">
    <subcellularLocation>
        <location evidence="1">Cell inner membrane</location>
    </subcellularLocation>
</comment>
<feature type="transmembrane region" description="Helical" evidence="7">
    <location>
        <begin position="20"/>
        <end position="39"/>
    </location>
</feature>
<dbReference type="GO" id="GO:0005886">
    <property type="term" value="C:plasma membrane"/>
    <property type="evidence" value="ECO:0007669"/>
    <property type="project" value="UniProtKB-SubCell"/>
</dbReference>
<gene>
    <name evidence="8" type="ORF">VRLFYP33_00059</name>
</gene>
<dbReference type="PANTHER" id="PTHR30606:SF10">
    <property type="entry name" value="PHOSPHATIDYLINOSITOL MANNOSIDE ACYLTRANSFERASE"/>
    <property type="match status" value="1"/>
</dbReference>
<keyword evidence="3" id="KW-0997">Cell inner membrane</keyword>
<dbReference type="GO" id="GO:0009247">
    <property type="term" value="P:glycolipid biosynthetic process"/>
    <property type="evidence" value="ECO:0007669"/>
    <property type="project" value="UniProtKB-ARBA"/>
</dbReference>
<dbReference type="Pfam" id="PF03279">
    <property type="entry name" value="Lip_A_acyltrans"/>
    <property type="match status" value="1"/>
</dbReference>
<dbReference type="PIRSF" id="PIRSF026649">
    <property type="entry name" value="MsbB"/>
    <property type="match status" value="1"/>
</dbReference>
<keyword evidence="6 8" id="KW-0012">Acyltransferase</keyword>
<evidence type="ECO:0000256" key="2">
    <source>
        <dbReference type="ARBA" id="ARBA00022475"/>
    </source>
</evidence>
<proteinExistence type="predicted"/>
<evidence type="ECO:0000256" key="6">
    <source>
        <dbReference type="ARBA" id="ARBA00023315"/>
    </source>
</evidence>
<dbReference type="InterPro" id="IPR004960">
    <property type="entry name" value="LipA_acyltrans"/>
</dbReference>
<organism evidence="8">
    <name type="scientific">Veillonella ratti</name>
    <dbReference type="NCBI Taxonomy" id="103892"/>
    <lineage>
        <taxon>Bacteria</taxon>
        <taxon>Bacillati</taxon>
        <taxon>Bacillota</taxon>
        <taxon>Negativicutes</taxon>
        <taxon>Veillonellales</taxon>
        <taxon>Veillonellaceae</taxon>
        <taxon>Veillonella</taxon>
    </lineage>
</organism>
<dbReference type="PANTHER" id="PTHR30606">
    <property type="entry name" value="LIPID A BIOSYNTHESIS LAUROYL ACYLTRANSFERASE"/>
    <property type="match status" value="1"/>
</dbReference>
<reference evidence="8" key="1">
    <citation type="submission" date="2019-11" db="EMBL/GenBank/DDBJ databases">
        <authorList>
            <person name="Feng L."/>
        </authorList>
    </citation>
    <scope>NUCLEOTIDE SEQUENCE</scope>
    <source>
        <strain evidence="8">VrattiLFYP33</strain>
    </source>
</reference>
<dbReference type="GO" id="GO:0016746">
    <property type="term" value="F:acyltransferase activity"/>
    <property type="evidence" value="ECO:0007669"/>
    <property type="project" value="UniProtKB-KW"/>
</dbReference>
<evidence type="ECO:0000256" key="4">
    <source>
        <dbReference type="ARBA" id="ARBA00022679"/>
    </source>
</evidence>
<evidence type="ECO:0000256" key="5">
    <source>
        <dbReference type="ARBA" id="ARBA00023136"/>
    </source>
</evidence>